<keyword evidence="1" id="KW-0472">Membrane</keyword>
<accession>A0A2P2QGU6</accession>
<dbReference type="AlphaFoldDB" id="A0A2P2QGU6"/>
<dbReference type="EMBL" id="GGEC01085745">
    <property type="protein sequence ID" value="MBX66229.1"/>
    <property type="molecule type" value="Transcribed_RNA"/>
</dbReference>
<proteinExistence type="predicted"/>
<keyword evidence="1" id="KW-0812">Transmembrane</keyword>
<organism evidence="2">
    <name type="scientific">Rhizophora mucronata</name>
    <name type="common">Asiatic mangrove</name>
    <dbReference type="NCBI Taxonomy" id="61149"/>
    <lineage>
        <taxon>Eukaryota</taxon>
        <taxon>Viridiplantae</taxon>
        <taxon>Streptophyta</taxon>
        <taxon>Embryophyta</taxon>
        <taxon>Tracheophyta</taxon>
        <taxon>Spermatophyta</taxon>
        <taxon>Magnoliopsida</taxon>
        <taxon>eudicotyledons</taxon>
        <taxon>Gunneridae</taxon>
        <taxon>Pentapetalae</taxon>
        <taxon>rosids</taxon>
        <taxon>fabids</taxon>
        <taxon>Malpighiales</taxon>
        <taxon>Rhizophoraceae</taxon>
        <taxon>Rhizophora</taxon>
    </lineage>
</organism>
<name>A0A2P2QGU6_RHIMU</name>
<protein>
    <submittedName>
        <fullName evidence="2">Uncharacterized protein</fullName>
    </submittedName>
</protein>
<evidence type="ECO:0000256" key="1">
    <source>
        <dbReference type="SAM" id="Phobius"/>
    </source>
</evidence>
<sequence>MGPRAKKTFYFAIYFLSVLFLDNWVRAGKSLKPVKIPPLKSYSRWKATKNGRYILLTFSILFCIFFFFIY</sequence>
<evidence type="ECO:0000313" key="2">
    <source>
        <dbReference type="EMBL" id="MBX66229.1"/>
    </source>
</evidence>
<reference evidence="2" key="1">
    <citation type="submission" date="2018-02" db="EMBL/GenBank/DDBJ databases">
        <title>Rhizophora mucronata_Transcriptome.</title>
        <authorList>
            <person name="Meera S.P."/>
            <person name="Sreeshan A."/>
            <person name="Augustine A."/>
        </authorList>
    </citation>
    <scope>NUCLEOTIDE SEQUENCE</scope>
    <source>
        <tissue evidence="2">Leaf</tissue>
    </source>
</reference>
<feature type="transmembrane region" description="Helical" evidence="1">
    <location>
        <begin position="51"/>
        <end position="69"/>
    </location>
</feature>
<keyword evidence="1" id="KW-1133">Transmembrane helix</keyword>